<dbReference type="AlphaFoldDB" id="X8DTY3"/>
<dbReference type="EMBL" id="JAOJ01000002">
    <property type="protein sequence ID" value="EUA72092.1"/>
    <property type="molecule type" value="Genomic_DNA"/>
</dbReference>
<evidence type="ECO:0000313" key="1">
    <source>
        <dbReference type="EMBL" id="EUA72092.1"/>
    </source>
</evidence>
<reference evidence="1 2" key="1">
    <citation type="submission" date="2013-12" db="EMBL/GenBank/DDBJ databases">
        <authorList>
            <person name="Zelazny A."/>
            <person name="Olivier K."/>
            <person name="Holland S."/>
            <person name="Lenaerts A."/>
            <person name="Ordway D."/>
            <person name="DeGroote M.A."/>
            <person name="Parker T."/>
            <person name="Sizemore C."/>
            <person name="Tallon L.J."/>
            <person name="Sadzewicz L.K."/>
            <person name="Sengamalay N."/>
            <person name="Fraser C.M."/>
            <person name="Hine E."/>
            <person name="Shefchek K.A."/>
            <person name="Das S.P."/>
            <person name="Tettelin H."/>
        </authorList>
    </citation>
    <scope>NUCLEOTIDE SEQUENCE [LARGE SCALE GENOMIC DNA]</scope>
    <source>
        <strain evidence="1 2">1513</strain>
    </source>
</reference>
<sequence>MYCAGPFLTTDRQTATKRWLEISAAMPDEAQEARARKPFELGIGEMRAMFGLDEPARVWERPKLHEGSRALSPKNHSGAEDFLYVAKTWSDERSDSDEWLKDEETGKPLGRLKLKHKGWSKAQVACSAHRNPIPKGRRKYCSDECARLGANAKNRNRERRDRGLRKWPADTDGWYVQSWPPPPRKPVKVPASPKGVEPWFPTGADETGDTSVVLLTYGDKILPLVRRGETVAVTTLRRLFYGQMSIPRPDLSGVRRLMLVHTNAGVWKITLPDRGLAC</sequence>
<organism evidence="1 2">
    <name type="scientific">Mycobacteroides abscessus subsp. bolletii 1513</name>
    <dbReference type="NCBI Taxonomy" id="1299321"/>
    <lineage>
        <taxon>Bacteria</taxon>
        <taxon>Bacillati</taxon>
        <taxon>Actinomycetota</taxon>
        <taxon>Actinomycetes</taxon>
        <taxon>Mycobacteriales</taxon>
        <taxon>Mycobacteriaceae</taxon>
        <taxon>Mycobacteroides</taxon>
        <taxon>Mycobacteroides abscessus</taxon>
    </lineage>
</organism>
<gene>
    <name evidence="1" type="ORF">I540_1489</name>
</gene>
<evidence type="ECO:0000313" key="2">
    <source>
        <dbReference type="Proteomes" id="UP000023351"/>
    </source>
</evidence>
<name>X8DTY3_9MYCO</name>
<proteinExistence type="predicted"/>
<comment type="caution">
    <text evidence="1">The sequence shown here is derived from an EMBL/GenBank/DDBJ whole genome shotgun (WGS) entry which is preliminary data.</text>
</comment>
<accession>X8DTY3</accession>
<dbReference type="Proteomes" id="UP000023351">
    <property type="component" value="Unassembled WGS sequence"/>
</dbReference>
<protein>
    <submittedName>
        <fullName evidence="1">Uncharacterized protein</fullName>
    </submittedName>
</protein>